<evidence type="ECO:0000256" key="2">
    <source>
        <dbReference type="ARBA" id="ARBA00022801"/>
    </source>
</evidence>
<organism evidence="4 5">
    <name type="scientific">Monilinia laxa</name>
    <name type="common">Brown rot fungus</name>
    <name type="synonym">Sclerotinia laxa</name>
    <dbReference type="NCBI Taxonomy" id="61186"/>
    <lineage>
        <taxon>Eukaryota</taxon>
        <taxon>Fungi</taxon>
        <taxon>Dikarya</taxon>
        <taxon>Ascomycota</taxon>
        <taxon>Pezizomycotina</taxon>
        <taxon>Leotiomycetes</taxon>
        <taxon>Helotiales</taxon>
        <taxon>Sclerotiniaceae</taxon>
        <taxon>Monilinia</taxon>
    </lineage>
</organism>
<comment type="caution">
    <text evidence="4">The sequence shown here is derived from an EMBL/GenBank/DDBJ whole genome shotgun (WGS) entry which is preliminary data.</text>
</comment>
<dbReference type="InterPro" id="IPR027417">
    <property type="entry name" value="P-loop_NTPase"/>
</dbReference>
<dbReference type="AlphaFoldDB" id="A0A5N6KI91"/>
<dbReference type="EMBL" id="VIGI01000002">
    <property type="protein sequence ID" value="KAB8303388.1"/>
    <property type="molecule type" value="Genomic_DNA"/>
</dbReference>
<name>A0A5N6KI91_MONLA</name>
<dbReference type="GO" id="GO:0016787">
    <property type="term" value="F:hydrolase activity"/>
    <property type="evidence" value="ECO:0007669"/>
    <property type="project" value="UniProtKB-KW"/>
</dbReference>
<dbReference type="GO" id="GO:0008094">
    <property type="term" value="F:ATP-dependent activity, acting on DNA"/>
    <property type="evidence" value="ECO:0007669"/>
    <property type="project" value="TreeGrafter"/>
</dbReference>
<keyword evidence="3" id="KW-0067">ATP-binding</keyword>
<dbReference type="SUPFAM" id="SSF52540">
    <property type="entry name" value="P-loop containing nucleoside triphosphate hydrolases"/>
    <property type="match status" value="1"/>
</dbReference>
<dbReference type="InterPro" id="IPR050628">
    <property type="entry name" value="SNF2_RAD54_helicase_TF"/>
</dbReference>
<reference evidence="4 5" key="1">
    <citation type="submission" date="2019-06" db="EMBL/GenBank/DDBJ databases">
        <title>Genome Sequence of the Brown Rot Fungal Pathogen Monilinia laxa.</title>
        <authorList>
            <person name="De Miccolis Angelini R.M."/>
            <person name="Landi L."/>
            <person name="Abate D."/>
            <person name="Pollastro S."/>
            <person name="Romanazzi G."/>
            <person name="Faretra F."/>
        </authorList>
    </citation>
    <scope>NUCLEOTIDE SEQUENCE [LARGE SCALE GENOMIC DNA]</scope>
    <source>
        <strain evidence="4 5">Mlax316</strain>
    </source>
</reference>
<proteinExistence type="predicted"/>
<dbReference type="GO" id="GO:0005634">
    <property type="term" value="C:nucleus"/>
    <property type="evidence" value="ECO:0007669"/>
    <property type="project" value="TreeGrafter"/>
</dbReference>
<dbReference type="Proteomes" id="UP000326757">
    <property type="component" value="Unassembled WGS sequence"/>
</dbReference>
<dbReference type="GO" id="GO:0005524">
    <property type="term" value="F:ATP binding"/>
    <property type="evidence" value="ECO:0007669"/>
    <property type="project" value="UniProtKB-KW"/>
</dbReference>
<evidence type="ECO:0000256" key="3">
    <source>
        <dbReference type="ARBA" id="ARBA00022840"/>
    </source>
</evidence>
<dbReference type="Gene3D" id="3.40.50.300">
    <property type="entry name" value="P-loop containing nucleotide triphosphate hydrolases"/>
    <property type="match status" value="1"/>
</dbReference>
<keyword evidence="1" id="KW-0547">Nucleotide-binding</keyword>
<dbReference type="OrthoDB" id="448448at2759"/>
<keyword evidence="5" id="KW-1185">Reference proteome</keyword>
<accession>A0A5N6KI91</accession>
<gene>
    <name evidence="4" type="ORF">EYC80_004817</name>
</gene>
<dbReference type="PANTHER" id="PTHR45626">
    <property type="entry name" value="TRANSCRIPTION TERMINATION FACTOR 2-RELATED"/>
    <property type="match status" value="1"/>
</dbReference>
<evidence type="ECO:0000313" key="4">
    <source>
        <dbReference type="EMBL" id="KAB8303388.1"/>
    </source>
</evidence>
<evidence type="ECO:0000256" key="1">
    <source>
        <dbReference type="ARBA" id="ARBA00022741"/>
    </source>
</evidence>
<dbReference type="GO" id="GO:0006281">
    <property type="term" value="P:DNA repair"/>
    <property type="evidence" value="ECO:0007669"/>
    <property type="project" value="TreeGrafter"/>
</dbReference>
<protein>
    <submittedName>
        <fullName evidence="4">Uncharacterized protein</fullName>
    </submittedName>
</protein>
<sequence length="80" mass="9386">MIEEQALCRVHRVGQEKQVTTIRYLMRDFFEEQIVELQKKKKMLAKLTLAQGPLSEADIRYGYLIGVTVQNLTRNYEVVL</sequence>
<evidence type="ECO:0000313" key="5">
    <source>
        <dbReference type="Proteomes" id="UP000326757"/>
    </source>
</evidence>
<keyword evidence="2" id="KW-0378">Hydrolase</keyword>